<sequence length="107" mass="12140">MTNFIVALLIMAVGIIVSMYGSSLNSNLLNVDYIFVAPFFYYLVIGVFPRLQNKNLMTSLGGILMCIVIYAFINYWGDMEIITPILITAVVSTLITYVLLRLIYKRE</sequence>
<reference evidence="2 3" key="1">
    <citation type="journal article" date="2011" name="Stand. Genomic Sci.">
        <title>Non-contiguous finished genome sequence of Bacteroides coprosuis type strain (PC139).</title>
        <authorList>
            <person name="Land M."/>
            <person name="Held B."/>
            <person name="Gronow S."/>
            <person name="Abt B."/>
            <person name="Lucas S."/>
            <person name="Del Rio T.G."/>
            <person name="Nolan M."/>
            <person name="Tice H."/>
            <person name="Cheng J.F."/>
            <person name="Pitluck S."/>
            <person name="Liolios K."/>
            <person name="Pagani I."/>
            <person name="Ivanova N."/>
            <person name="Mavromatis K."/>
            <person name="Mikhailova N."/>
            <person name="Pati A."/>
            <person name="Tapia R."/>
            <person name="Han C."/>
            <person name="Goodwin L."/>
            <person name="Chen A."/>
            <person name="Palaniappan K."/>
            <person name="Hauser L."/>
            <person name="Brambilla E.M."/>
            <person name="Rohde M."/>
            <person name="Goker M."/>
            <person name="Detter J.C."/>
            <person name="Woyke T."/>
            <person name="Bristow J."/>
            <person name="Eisen J.A."/>
            <person name="Markowitz V."/>
            <person name="Hugenholtz P."/>
            <person name="Kyrpides N.C."/>
            <person name="Klenk H.P."/>
            <person name="Lapidus A."/>
        </authorList>
    </citation>
    <scope>NUCLEOTIDE SEQUENCE</scope>
    <source>
        <strain evidence="2 3">DSM 18011</strain>
    </source>
</reference>
<keyword evidence="1" id="KW-0812">Transmembrane</keyword>
<name>F3ZR30_9BACE</name>
<dbReference type="EMBL" id="CM001167">
    <property type="protein sequence ID" value="EGJ71903.1"/>
    <property type="molecule type" value="Genomic_DNA"/>
</dbReference>
<accession>F3ZR30</accession>
<evidence type="ECO:0000256" key="1">
    <source>
        <dbReference type="SAM" id="Phobius"/>
    </source>
</evidence>
<keyword evidence="1" id="KW-0472">Membrane</keyword>
<organism evidence="2 3">
    <name type="scientific">Bacteroides coprosuis DSM 18011</name>
    <dbReference type="NCBI Taxonomy" id="679937"/>
    <lineage>
        <taxon>Bacteria</taxon>
        <taxon>Pseudomonadati</taxon>
        <taxon>Bacteroidota</taxon>
        <taxon>Bacteroidia</taxon>
        <taxon>Bacteroidales</taxon>
        <taxon>Bacteroidaceae</taxon>
        <taxon>Bacteroides</taxon>
    </lineage>
</organism>
<protein>
    <submittedName>
        <fullName evidence="2">Uncharacterized protein</fullName>
    </submittedName>
</protein>
<keyword evidence="1" id="KW-1133">Transmembrane helix</keyword>
<keyword evidence="3" id="KW-1185">Reference proteome</keyword>
<gene>
    <name evidence="2" type="ORF">Bcop_1711</name>
</gene>
<feature type="transmembrane region" description="Helical" evidence="1">
    <location>
        <begin position="81"/>
        <end position="104"/>
    </location>
</feature>
<evidence type="ECO:0000313" key="2">
    <source>
        <dbReference type="EMBL" id="EGJ71903.1"/>
    </source>
</evidence>
<proteinExistence type="predicted"/>
<dbReference type="HOGENOM" id="CLU_2204720_0_0_10"/>
<evidence type="ECO:0000313" key="3">
    <source>
        <dbReference type="Proteomes" id="UP000018439"/>
    </source>
</evidence>
<dbReference type="AlphaFoldDB" id="F3ZR30"/>
<feature type="transmembrane region" description="Helical" evidence="1">
    <location>
        <begin position="31"/>
        <end position="49"/>
    </location>
</feature>
<feature type="transmembrane region" description="Helical" evidence="1">
    <location>
        <begin position="56"/>
        <end position="75"/>
    </location>
</feature>
<dbReference type="Proteomes" id="UP000018439">
    <property type="component" value="Chromosome"/>
</dbReference>